<dbReference type="Pfam" id="PF23231">
    <property type="entry name" value="HAT_Syf1_CNRKL1_C"/>
    <property type="match status" value="1"/>
</dbReference>
<dbReference type="SUPFAM" id="SSF48452">
    <property type="entry name" value="TPR-like"/>
    <property type="match status" value="2"/>
</dbReference>
<feature type="domain" description="S1 motif" evidence="7">
    <location>
        <begin position="104"/>
        <end position="172"/>
    </location>
</feature>
<dbReference type="Pfam" id="PF00575">
    <property type="entry name" value="S1"/>
    <property type="match status" value="3"/>
</dbReference>
<evidence type="ECO:0000256" key="6">
    <source>
        <dbReference type="SAM" id="MobiDB-lite"/>
    </source>
</evidence>
<keyword evidence="4" id="KW-0677">Repeat</keyword>
<dbReference type="Gene3D" id="1.25.40.10">
    <property type="entry name" value="Tetratricopeptide repeat domain"/>
    <property type="match status" value="1"/>
</dbReference>
<organism evidence="8 9">
    <name type="scientific">Chloropicon primus</name>
    <dbReference type="NCBI Taxonomy" id="1764295"/>
    <lineage>
        <taxon>Eukaryota</taxon>
        <taxon>Viridiplantae</taxon>
        <taxon>Chlorophyta</taxon>
        <taxon>Chloropicophyceae</taxon>
        <taxon>Chloropicales</taxon>
        <taxon>Chloropicaceae</taxon>
        <taxon>Chloropicon</taxon>
    </lineage>
</organism>
<feature type="domain" description="S1 motif" evidence="7">
    <location>
        <begin position="997"/>
        <end position="1067"/>
    </location>
</feature>
<feature type="domain" description="S1 motif" evidence="7">
    <location>
        <begin position="355"/>
        <end position="429"/>
    </location>
</feature>
<feature type="domain" description="S1 motif" evidence="7">
    <location>
        <begin position="1341"/>
        <end position="1411"/>
    </location>
</feature>
<dbReference type="SUPFAM" id="SSF50249">
    <property type="entry name" value="Nucleic acid-binding proteins"/>
    <property type="match status" value="13"/>
</dbReference>
<name>A0A5B8MUJ7_9CHLO</name>
<dbReference type="FunFam" id="1.25.40.10:FF:000065">
    <property type="entry name" value="Programmed cell death 11"/>
    <property type="match status" value="1"/>
</dbReference>
<evidence type="ECO:0000256" key="2">
    <source>
        <dbReference type="ARBA" id="ARBA00022552"/>
    </source>
</evidence>
<dbReference type="InterPro" id="IPR057300">
    <property type="entry name" value="OB_Rrp5"/>
</dbReference>
<feature type="domain" description="S1 motif" evidence="7">
    <location>
        <begin position="1257"/>
        <end position="1326"/>
    </location>
</feature>
<dbReference type="PROSITE" id="PS50126">
    <property type="entry name" value="S1"/>
    <property type="match status" value="13"/>
</dbReference>
<dbReference type="OrthoDB" id="412781at2759"/>
<feature type="region of interest" description="Disordered" evidence="6">
    <location>
        <begin position="1"/>
        <end position="77"/>
    </location>
</feature>
<evidence type="ECO:0000256" key="5">
    <source>
        <dbReference type="ARBA" id="ARBA00023242"/>
    </source>
</evidence>
<keyword evidence="5" id="KW-0539">Nucleus</keyword>
<keyword evidence="3" id="KW-0597">Phosphoprotein</keyword>
<dbReference type="InterPro" id="IPR045209">
    <property type="entry name" value="Rrp5"/>
</dbReference>
<dbReference type="InterPro" id="IPR003107">
    <property type="entry name" value="HAT"/>
</dbReference>
<dbReference type="STRING" id="1764295.A0A5B8MUJ7"/>
<comment type="subcellular location">
    <subcellularLocation>
        <location evidence="1">Nucleus</location>
        <location evidence="1">Nucleolus</location>
    </subcellularLocation>
</comment>
<dbReference type="GO" id="GO:0032040">
    <property type="term" value="C:small-subunit processome"/>
    <property type="evidence" value="ECO:0007669"/>
    <property type="project" value="TreeGrafter"/>
</dbReference>
<protein>
    <submittedName>
        <fullName evidence="8">rRNA biogenesis protein</fullName>
    </submittedName>
</protein>
<dbReference type="SMART" id="SM00316">
    <property type="entry name" value="S1"/>
    <property type="match status" value="14"/>
</dbReference>
<dbReference type="Pfam" id="PF24685">
    <property type="entry name" value="OB_RRP5_4th"/>
    <property type="match status" value="1"/>
</dbReference>
<dbReference type="InterPro" id="IPR055430">
    <property type="entry name" value="HAT_Syf1_CNRKL1_C"/>
</dbReference>
<dbReference type="PANTHER" id="PTHR23270">
    <property type="entry name" value="PROGRAMMED CELL DEATH PROTEIN 11 PRE-RRNA PROCESSING PROTEIN RRP5"/>
    <property type="match status" value="1"/>
</dbReference>
<keyword evidence="9" id="KW-1185">Reference proteome</keyword>
<feature type="domain" description="S1 motif" evidence="7">
    <location>
        <begin position="446"/>
        <end position="516"/>
    </location>
</feature>
<dbReference type="Gene3D" id="2.40.50.140">
    <property type="entry name" value="Nucleic acid-binding proteins"/>
    <property type="match status" value="12"/>
</dbReference>
<dbReference type="PANTHER" id="PTHR23270:SF10">
    <property type="entry name" value="PROTEIN RRP5 HOMOLOG"/>
    <property type="match status" value="1"/>
</dbReference>
<feature type="region of interest" description="Disordered" evidence="6">
    <location>
        <begin position="1494"/>
        <end position="1516"/>
    </location>
</feature>
<dbReference type="Pfam" id="PF23459">
    <property type="entry name" value="S1_RRP5"/>
    <property type="match status" value="2"/>
</dbReference>
<dbReference type="InterPro" id="IPR012340">
    <property type="entry name" value="NA-bd_OB-fold"/>
</dbReference>
<feature type="domain" description="S1 motif" evidence="7">
    <location>
        <begin position="273"/>
        <end position="337"/>
    </location>
</feature>
<dbReference type="InterPro" id="IPR057301">
    <property type="entry name" value="Rrp5_OB_4th"/>
</dbReference>
<feature type="domain" description="S1 motif" evidence="7">
    <location>
        <begin position="821"/>
        <end position="889"/>
    </location>
</feature>
<dbReference type="Pfam" id="PF24682">
    <property type="entry name" value="OB_RRP5"/>
    <property type="match status" value="1"/>
</dbReference>
<keyword evidence="2" id="KW-0698">rRNA processing</keyword>
<accession>A0A5B8MUJ7</accession>
<dbReference type="GO" id="GO:0006364">
    <property type="term" value="P:rRNA processing"/>
    <property type="evidence" value="ECO:0007669"/>
    <property type="project" value="UniProtKB-KW"/>
</dbReference>
<dbReference type="FunFam" id="2.40.50.140:FF:000155">
    <property type="entry name" value="rRNA biogenesis protein RRP5"/>
    <property type="match status" value="1"/>
</dbReference>
<evidence type="ECO:0000256" key="1">
    <source>
        <dbReference type="ARBA" id="ARBA00004604"/>
    </source>
</evidence>
<feature type="domain" description="S1 motif" evidence="7">
    <location>
        <begin position="536"/>
        <end position="605"/>
    </location>
</feature>
<feature type="domain" description="S1 motif" evidence="7">
    <location>
        <begin position="184"/>
        <end position="256"/>
    </location>
</feature>
<dbReference type="InterPro" id="IPR011990">
    <property type="entry name" value="TPR-like_helical_dom_sf"/>
</dbReference>
<sequence length="1795" mass="200151">MVRGTELVPKVGVEAGEVNFPRGRGGQTTSTSYEEDKAKGRRGGGKRAREPKEKTAEGLRRNKKKNRRSSRSSGTFLDSNLSEIRTGAAVESVSGIRLRNVTVGAKCWGCVIAVTSARATLSLPHGLRGVLDFQSDGGDAKGEPQSFSLGQLLRCVVTKVDLQKKRLELTARLGSLGNFPLSSGEIVPAFVESEEDHGWTLSFGRKGTRGFLPRHEVDEEQEDNLEEKAVIEVAVVSVDRRNVVKCSLDRTLLSTQVAKTASGDLTLHDLIPGMLVKATVKSVLARGIVVSFMSYFTATVETSHLPKVLEEYKAGGKFQCRILYIDPESKSITLSALPHLISLDENVLTVLPKTGTLLEKAVVMGVDDNQGLLLKAEYESRFIDAFCHSSNVADKTVEKVSQNFQRGQEVDARVIGYRPMEKVVNVTLKKSVIGQQIISYEDLEPGTVLTGTIVAVRTFGLVIEIAKNVRGVCPVIHMSDVTSIEPNWGKFKVKSKVKCLVVDCDYRVQKVTLSVKRSLVKSELPRISSLNVKLQGTLTHGVITGIESYGVFIGFCGGVKGLAHLSELGLSANEAPDACFDVGQVVKCRVIGVRKSRKQLVLSLQTQNTGQGFGPEFKVGAKGSIRVNKSLENDIECTFVTNDGEEQDALIHVSHLSDSVPATKLLKDWLQSDFFLDDVMVLNQGTGSKLRLTRKETLLAIGSEYPKDISQVEKGAIMHGYVHRIFPNKCIVKFLGGLLGIVPKSEISENFVVDPSNHLCLGQTVCCQVKDINIEDDSLLLTLKNEEDLQTRGALLSSIWKNTNVAYQTSKELGKGSSDFGELEVGTKVSCTVNSKKDYGVVCDIDGHGDLIGLITHDHATRQLNEGEKITTTVLDFDKIAGYIDLSMKQDFTTLRPGDKSLKKGSSVDATVQLVHENCLVASLPSLKNAIAFVCFKSMNQQMIDSHEYFQCNQKIKCTVSEGPSHATNGRIILTTKPIKKKAFSKEKKGSGRMEPGTWTTGVVESVQPLQISLRLKNNIKGRLHISELAKIDDMASLAFGKEMRVRVLGWDSADSSHYRHFEVSTRDDTDLEGPATDVEGNKLEQGKKAVGIVQEVVDDYLWVVFSRNVRGRLHILDSSHDFKQLRDFKERFCLGDKITCKIAKADRDLKSIDLSMRDEKKGKVSPGSVISGIATKVSELFVLVQISAKRFGRVFITDAMRPGNVERPFKGIRVGQALECKVLEAKGSQLELGFLETVSSTEAKNVARHVTDFQVGQEVCGYVKNVTPKGCFVSLSRHVHAHIKLKNLSNKFIVDPKQEFPRGKFVRGKVVDVNEDRKQMEVTLRDDRQEKGKVSSVSEGDVLRGRITRLEKYGAFCYIEEKKLTGLIHISELGTDYVKSVSSVVSVGDQVQVAVTKVDDAKHRIYLSMKGLGKIEGESMEEDSDLEAVDEEAKIQDEVMFDLKNHEDGEMDESDDELDQQRQLLNEMKGEGKAMTQTEEEETWTDFDVPKQAEASDAPEAAPGKPRKKKEAEVRAAELARLNGSADPNSKADYERLVLTSPNDSYTWIGYMAFLLSLREVDEARKVAERALEVINYREQEEKHNVWVAYLNLEFEHGNPPEESAMQLFKRGLPYNDSKKFHLALLSILKEKAKDELAQQLLNTMCKKFRDDPEIWLACIEYHISQKREKVAGKLMDRSLKSLEAKEQTMVISRSALLYYKHSYHEQARHMFESILKSYPKRTDLWSVYIDQEIKLGEQQRIKNLFERIIHMEIPVKKMKFIFKKYMEYEMVHGDDRSIELVKQKAMEFVQSRM</sequence>
<evidence type="ECO:0000313" key="9">
    <source>
        <dbReference type="Proteomes" id="UP000316726"/>
    </source>
</evidence>
<dbReference type="EMBL" id="CP031045">
    <property type="protein sequence ID" value="QDZ24213.1"/>
    <property type="molecule type" value="Genomic_DNA"/>
</dbReference>
<feature type="domain" description="S1 motif" evidence="7">
    <location>
        <begin position="715"/>
        <end position="784"/>
    </location>
</feature>
<dbReference type="InterPro" id="IPR003029">
    <property type="entry name" value="S1_domain"/>
</dbReference>
<dbReference type="InterPro" id="IPR057302">
    <property type="entry name" value="Rrp5_S1"/>
</dbReference>
<evidence type="ECO:0000256" key="4">
    <source>
        <dbReference type="ARBA" id="ARBA00022737"/>
    </source>
</evidence>
<dbReference type="Proteomes" id="UP000316726">
    <property type="component" value="Chromosome 12"/>
</dbReference>
<dbReference type="GO" id="GO:0003723">
    <property type="term" value="F:RNA binding"/>
    <property type="evidence" value="ECO:0007669"/>
    <property type="project" value="TreeGrafter"/>
</dbReference>
<proteinExistence type="predicted"/>
<evidence type="ECO:0000256" key="3">
    <source>
        <dbReference type="ARBA" id="ARBA00022553"/>
    </source>
</evidence>
<evidence type="ECO:0000259" key="7">
    <source>
        <dbReference type="PROSITE" id="PS50126"/>
    </source>
</evidence>
<feature type="compositionally biased region" description="Basic residues" evidence="6">
    <location>
        <begin position="61"/>
        <end position="70"/>
    </location>
</feature>
<feature type="domain" description="S1 motif" evidence="7">
    <location>
        <begin position="1168"/>
        <end position="1236"/>
    </location>
</feature>
<gene>
    <name evidence="8" type="ORF">A3770_12p67310</name>
</gene>
<reference evidence="8 9" key="1">
    <citation type="submission" date="2018-07" db="EMBL/GenBank/DDBJ databases">
        <title>The complete nuclear genome of the prasinophyte Chloropicon primus (CCMP1205).</title>
        <authorList>
            <person name="Pombert J.-F."/>
            <person name="Otis C."/>
            <person name="Turmel M."/>
            <person name="Lemieux C."/>
        </authorList>
    </citation>
    <scope>NUCLEOTIDE SEQUENCE [LARGE SCALE GENOMIC DNA]</scope>
    <source>
        <strain evidence="8 9">CCMP1205</strain>
    </source>
</reference>
<evidence type="ECO:0000313" key="8">
    <source>
        <dbReference type="EMBL" id="QDZ24213.1"/>
    </source>
</evidence>
<feature type="domain" description="S1 motif" evidence="7">
    <location>
        <begin position="1087"/>
        <end position="1158"/>
    </location>
</feature>
<dbReference type="FunFam" id="2.40.50.140:FF:000103">
    <property type="entry name" value="protein RRP5 homolog"/>
    <property type="match status" value="2"/>
</dbReference>
<feature type="compositionally biased region" description="Basic and acidic residues" evidence="6">
    <location>
        <begin position="47"/>
        <end position="60"/>
    </location>
</feature>
<dbReference type="SMART" id="SM00386">
    <property type="entry name" value="HAT"/>
    <property type="match status" value="5"/>
</dbReference>